<dbReference type="PANTHER" id="PTHR31260:SF28">
    <property type="entry name" value="CYSTATIN DOMAIN PROTEIN"/>
    <property type="match status" value="1"/>
</dbReference>
<evidence type="ECO:0000313" key="1">
    <source>
        <dbReference type="EMBL" id="KAH6835725.1"/>
    </source>
</evidence>
<gene>
    <name evidence="1" type="ORF">C2S53_019388</name>
</gene>
<dbReference type="Proteomes" id="UP001190926">
    <property type="component" value="Unassembled WGS sequence"/>
</dbReference>
<protein>
    <submittedName>
        <fullName evidence="1">Uncharacterized protein</fullName>
    </submittedName>
</protein>
<evidence type="ECO:0000313" key="2">
    <source>
        <dbReference type="Proteomes" id="UP001190926"/>
    </source>
</evidence>
<dbReference type="InterPro" id="IPR006462">
    <property type="entry name" value="MS5"/>
</dbReference>
<organism evidence="1 2">
    <name type="scientific">Perilla frutescens var. hirtella</name>
    <name type="common">Perilla citriodora</name>
    <name type="synonym">Perilla setoyensis</name>
    <dbReference type="NCBI Taxonomy" id="608512"/>
    <lineage>
        <taxon>Eukaryota</taxon>
        <taxon>Viridiplantae</taxon>
        <taxon>Streptophyta</taxon>
        <taxon>Embryophyta</taxon>
        <taxon>Tracheophyta</taxon>
        <taxon>Spermatophyta</taxon>
        <taxon>Magnoliopsida</taxon>
        <taxon>eudicotyledons</taxon>
        <taxon>Gunneridae</taxon>
        <taxon>Pentapetalae</taxon>
        <taxon>asterids</taxon>
        <taxon>lamiids</taxon>
        <taxon>Lamiales</taxon>
        <taxon>Lamiaceae</taxon>
        <taxon>Nepetoideae</taxon>
        <taxon>Elsholtzieae</taxon>
        <taxon>Perilla</taxon>
    </lineage>
</organism>
<name>A0AAD4JMH8_PERFH</name>
<reference evidence="1 2" key="1">
    <citation type="journal article" date="2021" name="Nat. Commun.">
        <title>Incipient diploidization of the medicinal plant Perilla within 10,000 years.</title>
        <authorList>
            <person name="Zhang Y."/>
            <person name="Shen Q."/>
            <person name="Leng L."/>
            <person name="Zhang D."/>
            <person name="Chen S."/>
            <person name="Shi Y."/>
            <person name="Ning Z."/>
            <person name="Chen S."/>
        </authorList>
    </citation>
    <scope>NUCLEOTIDE SEQUENCE [LARGE SCALE GENOMIC DNA]</scope>
    <source>
        <strain evidence="2">cv. PC099</strain>
    </source>
</reference>
<sequence>MAETWAPKWKPLTECPQFLYRMIHLYIDDWKLEQYDEVEDSAYYPNEECVPGSMECHQTLKRFLKQVRHSRGYDVDCYPPEIAESVFLPTLNLARWMQFEDYRDDVMKSTHFAIEQINAEAQKFGKRYELKDVEKVVNTTNLMTLLTFTVKDADADAGDIVKTIQAMVYTPAGKDLELVEWRFKPVAAAELLDSAQEGSDSPESL</sequence>
<dbReference type="AlphaFoldDB" id="A0AAD4JMH8"/>
<dbReference type="PANTHER" id="PTHR31260">
    <property type="entry name" value="CYSTATIN/MONELLIN SUPERFAMILY PROTEIN"/>
    <property type="match status" value="1"/>
</dbReference>
<dbReference type="EMBL" id="SDAM02000033">
    <property type="protein sequence ID" value="KAH6835725.1"/>
    <property type="molecule type" value="Genomic_DNA"/>
</dbReference>
<accession>A0AAD4JMH8</accession>
<comment type="caution">
    <text evidence="1">The sequence shown here is derived from an EMBL/GenBank/DDBJ whole genome shotgun (WGS) entry which is preliminary data.</text>
</comment>
<keyword evidence="2" id="KW-1185">Reference proteome</keyword>
<proteinExistence type="predicted"/>